<name>A0A212CXA0_CEREH</name>
<sequence length="158" mass="17172">LLKQRSQTPQEPLLHSQTDSKKQPQRVQQNRNWISDKAKRDAMGMENTDPEAKGSSGPLGLLMSRKIPAQPKEKGASKRTSGDVSPQQGSIKQKKRKAREPTAPLPPAPPTEDDIWFDDVDPADIEAAIGPEAASIARKQLGQGESSVTLVKERAFGG</sequence>
<proteinExistence type="predicted"/>
<feature type="non-terminal residue" evidence="2">
    <location>
        <position position="1"/>
    </location>
</feature>
<dbReference type="OrthoDB" id="8191639at2759"/>
<evidence type="ECO:0000313" key="2">
    <source>
        <dbReference type="EMBL" id="OWK10619.1"/>
    </source>
</evidence>
<comment type="caution">
    <text evidence="2">The sequence shown here is derived from an EMBL/GenBank/DDBJ whole genome shotgun (WGS) entry which is preliminary data.</text>
</comment>
<feature type="compositionally biased region" description="Basic and acidic residues" evidence="1">
    <location>
        <begin position="34"/>
        <end position="43"/>
    </location>
</feature>
<evidence type="ECO:0000256" key="1">
    <source>
        <dbReference type="SAM" id="MobiDB-lite"/>
    </source>
</evidence>
<dbReference type="Proteomes" id="UP000242450">
    <property type="component" value="Chromosome 11"/>
</dbReference>
<reference evidence="2 3" key="1">
    <citation type="journal article" date="2018" name="Mol. Genet. Genomics">
        <title>The red deer Cervus elaphus genome CerEla1.0: sequencing, annotating, genes, and chromosomes.</title>
        <authorList>
            <person name="Bana N.A."/>
            <person name="Nyiri A."/>
            <person name="Nagy J."/>
            <person name="Frank K."/>
            <person name="Nagy T."/>
            <person name="Steger V."/>
            <person name="Schiller M."/>
            <person name="Lakatos P."/>
            <person name="Sugar L."/>
            <person name="Horn P."/>
            <person name="Barta E."/>
            <person name="Orosz L."/>
        </authorList>
    </citation>
    <scope>NUCLEOTIDE SEQUENCE [LARGE SCALE GENOMIC DNA]</scope>
    <source>
        <strain evidence="2">Hungarian</strain>
    </source>
</reference>
<dbReference type="AlphaFoldDB" id="A0A212CXA0"/>
<evidence type="ECO:0000313" key="3">
    <source>
        <dbReference type="Proteomes" id="UP000242450"/>
    </source>
</evidence>
<dbReference type="EMBL" id="MKHE01000011">
    <property type="protein sequence ID" value="OWK10619.1"/>
    <property type="molecule type" value="Genomic_DNA"/>
</dbReference>
<organism evidence="2 3">
    <name type="scientific">Cervus elaphus hippelaphus</name>
    <name type="common">European red deer</name>
    <dbReference type="NCBI Taxonomy" id="46360"/>
    <lineage>
        <taxon>Eukaryota</taxon>
        <taxon>Metazoa</taxon>
        <taxon>Chordata</taxon>
        <taxon>Craniata</taxon>
        <taxon>Vertebrata</taxon>
        <taxon>Euteleostomi</taxon>
        <taxon>Mammalia</taxon>
        <taxon>Eutheria</taxon>
        <taxon>Laurasiatheria</taxon>
        <taxon>Artiodactyla</taxon>
        <taxon>Ruminantia</taxon>
        <taxon>Pecora</taxon>
        <taxon>Cervidae</taxon>
        <taxon>Cervinae</taxon>
        <taxon>Cervus</taxon>
    </lineage>
</organism>
<accession>A0A212CXA0</accession>
<keyword evidence="3" id="KW-1185">Reference proteome</keyword>
<feature type="compositionally biased region" description="Polar residues" evidence="1">
    <location>
        <begin position="1"/>
        <end position="10"/>
    </location>
</feature>
<gene>
    <name evidence="2" type="ORF">Celaphus_00005074</name>
</gene>
<feature type="region of interest" description="Disordered" evidence="1">
    <location>
        <begin position="1"/>
        <end position="117"/>
    </location>
</feature>
<feature type="non-terminal residue" evidence="2">
    <location>
        <position position="158"/>
    </location>
</feature>
<protein>
    <submittedName>
        <fullName evidence="2">Uncharacterized protein</fullName>
    </submittedName>
</protein>
<feature type="compositionally biased region" description="Polar residues" evidence="1">
    <location>
        <begin position="78"/>
        <end position="91"/>
    </location>
</feature>